<evidence type="ECO:0000256" key="2">
    <source>
        <dbReference type="ARBA" id="ARBA00022771"/>
    </source>
</evidence>
<dbReference type="HOGENOM" id="CLU_041431_0_0_1"/>
<dbReference type="EMBL" id="AMQN01008254">
    <property type="status" value="NOT_ANNOTATED_CDS"/>
    <property type="molecule type" value="Genomic_DNA"/>
</dbReference>
<evidence type="ECO:0000259" key="6">
    <source>
        <dbReference type="PROSITE" id="PS50089"/>
    </source>
</evidence>
<organism evidence="7">
    <name type="scientific">Capitella teleta</name>
    <name type="common">Polychaete worm</name>
    <dbReference type="NCBI Taxonomy" id="283909"/>
    <lineage>
        <taxon>Eukaryota</taxon>
        <taxon>Metazoa</taxon>
        <taxon>Spiralia</taxon>
        <taxon>Lophotrochozoa</taxon>
        <taxon>Annelida</taxon>
        <taxon>Polychaeta</taxon>
        <taxon>Sedentaria</taxon>
        <taxon>Scolecida</taxon>
        <taxon>Capitellidae</taxon>
        <taxon>Capitella</taxon>
    </lineage>
</organism>
<keyword evidence="2 4" id="KW-0479">Metal-binding</keyword>
<dbReference type="Pfam" id="PF22968">
    <property type="entry name" value="RNF34L-like_3rd"/>
    <property type="match status" value="1"/>
</dbReference>
<keyword evidence="2 4" id="KW-0863">Zinc-finger</keyword>
<dbReference type="GO" id="GO:0008270">
    <property type="term" value="F:zinc ion binding"/>
    <property type="evidence" value="ECO:0007669"/>
    <property type="project" value="UniProtKB-KW"/>
</dbReference>
<dbReference type="FunFam" id="3.30.40.10:FF:000110">
    <property type="entry name" value="E3 ubiquitin-protein ligase RNF34 isoform X1"/>
    <property type="match status" value="1"/>
</dbReference>
<evidence type="ECO:0000256" key="4">
    <source>
        <dbReference type="PROSITE-ProRule" id="PRU00175"/>
    </source>
</evidence>
<proteinExistence type="predicted"/>
<dbReference type="InterPro" id="IPR013083">
    <property type="entry name" value="Znf_RING/FYVE/PHD"/>
</dbReference>
<dbReference type="EMBL" id="KB302616">
    <property type="protein sequence ID" value="ELU04050.1"/>
    <property type="molecule type" value="Genomic_DNA"/>
</dbReference>
<dbReference type="InterPro" id="IPR036361">
    <property type="entry name" value="SAP_dom_sf"/>
</dbReference>
<evidence type="ECO:0000313" key="7">
    <source>
        <dbReference type="EMBL" id="ELU04050.1"/>
    </source>
</evidence>
<keyword evidence="3" id="KW-0862">Zinc</keyword>
<gene>
    <name evidence="7" type="ORF">CAPTEDRAFT_126689</name>
</gene>
<dbReference type="PANTHER" id="PTHR14879">
    <property type="entry name" value="CASPASE REGULATOR, RING FINGER DOMAIN-CONTAINING"/>
    <property type="match status" value="1"/>
</dbReference>
<dbReference type="Pfam" id="PF23632">
    <property type="entry name" value="SAP_RNF34_RFFL"/>
    <property type="match status" value="1"/>
</dbReference>
<evidence type="ECO:0000256" key="3">
    <source>
        <dbReference type="ARBA" id="ARBA00022833"/>
    </source>
</evidence>
<dbReference type="InterPro" id="IPR055111">
    <property type="entry name" value="RNF34_RFFL_HeH"/>
</dbReference>
<dbReference type="GO" id="GO:0005886">
    <property type="term" value="C:plasma membrane"/>
    <property type="evidence" value="ECO:0007669"/>
    <property type="project" value="UniProtKB-SubCell"/>
</dbReference>
<dbReference type="GO" id="GO:0005737">
    <property type="term" value="C:cytoplasm"/>
    <property type="evidence" value="ECO:0007669"/>
    <property type="project" value="TreeGrafter"/>
</dbReference>
<dbReference type="CDD" id="cd16500">
    <property type="entry name" value="RING-HC_CARP"/>
    <property type="match status" value="1"/>
</dbReference>
<dbReference type="EnsemblMetazoa" id="CapteT126689">
    <property type="protein sequence ID" value="CapteP126689"/>
    <property type="gene ID" value="CapteG126689"/>
</dbReference>
<dbReference type="Gene3D" id="3.30.40.10">
    <property type="entry name" value="Zinc/RING finger domain, C3HC4 (zinc finger)"/>
    <property type="match status" value="1"/>
</dbReference>
<dbReference type="SUPFAM" id="SSF57850">
    <property type="entry name" value="RING/U-box"/>
    <property type="match status" value="1"/>
</dbReference>
<dbReference type="GO" id="GO:1902042">
    <property type="term" value="P:negative regulation of extrinsic apoptotic signaling pathway via death domain receptors"/>
    <property type="evidence" value="ECO:0007669"/>
    <property type="project" value="TreeGrafter"/>
</dbReference>
<dbReference type="Proteomes" id="UP000014760">
    <property type="component" value="Unassembled WGS sequence"/>
</dbReference>
<dbReference type="InterPro" id="IPR051728">
    <property type="entry name" value="RING-FYVE_E3_ubiquitin-ligase"/>
</dbReference>
<dbReference type="GO" id="GO:0070936">
    <property type="term" value="P:protein K48-linked ubiquitination"/>
    <property type="evidence" value="ECO:0007669"/>
    <property type="project" value="TreeGrafter"/>
</dbReference>
<evidence type="ECO:0000256" key="1">
    <source>
        <dbReference type="ARBA" id="ARBA00004202"/>
    </source>
</evidence>
<dbReference type="SUPFAM" id="SSF57903">
    <property type="entry name" value="FYVE/PHD zinc finger"/>
    <property type="match status" value="1"/>
</dbReference>
<dbReference type="Pfam" id="PF13920">
    <property type="entry name" value="zf-C3HC4_3"/>
    <property type="match status" value="1"/>
</dbReference>
<dbReference type="SUPFAM" id="SSF68906">
    <property type="entry name" value="SAP domain"/>
    <property type="match status" value="2"/>
</dbReference>
<evidence type="ECO:0000256" key="5">
    <source>
        <dbReference type="SAM" id="MobiDB-lite"/>
    </source>
</evidence>
<dbReference type="STRING" id="283909.R7UCE6"/>
<reference evidence="8" key="3">
    <citation type="submission" date="2015-06" db="UniProtKB">
        <authorList>
            <consortium name="EnsemblMetazoa"/>
        </authorList>
    </citation>
    <scope>IDENTIFICATION</scope>
</reference>
<dbReference type="InterPro" id="IPR001841">
    <property type="entry name" value="Znf_RING"/>
</dbReference>
<evidence type="ECO:0000313" key="8">
    <source>
        <dbReference type="EnsemblMetazoa" id="CapteP126689"/>
    </source>
</evidence>
<dbReference type="PROSITE" id="PS50089">
    <property type="entry name" value="ZF_RING_2"/>
    <property type="match status" value="1"/>
</dbReference>
<keyword evidence="9" id="KW-1185">Reference proteome</keyword>
<evidence type="ECO:0000313" key="9">
    <source>
        <dbReference type="Proteomes" id="UP000014760"/>
    </source>
</evidence>
<protein>
    <recommendedName>
        <fullName evidence="6">RING-type domain-containing protein</fullName>
    </recommendedName>
</protein>
<dbReference type="InterPro" id="IPR011011">
    <property type="entry name" value="Znf_FYVE_PHD"/>
</dbReference>
<dbReference type="SMART" id="SM00184">
    <property type="entry name" value="RING"/>
    <property type="match status" value="1"/>
</dbReference>
<dbReference type="AlphaFoldDB" id="R7UCE6"/>
<sequence length="283" mass="32781">MHCDGCSLEFSIFQRKRNCADCSLIHCSDCLVKEPFASGFRRRCRKCRLLASGNFTRKDLAEFKVKELRAFLDRRSVSTQNCMEKADFVEAVFKYSDNSHYRQEQVEKQRHLHELQERRRLNASRAMNRESPVPPDSPASSHSSRGPEEAPPRIPEPPSYTEPVRASLDHLVAVGDIEELSVRQLKEILATNFVDYKGCVEKWELMERVKRLWHSDRANKEKNEEINDNLDNNDLCKICMDAIIDCVLLECGHMVTCTKCGRRMAECPICRQYVVRVVHIFKA</sequence>
<dbReference type="GO" id="GO:0043161">
    <property type="term" value="P:proteasome-mediated ubiquitin-dependent protein catabolic process"/>
    <property type="evidence" value="ECO:0007669"/>
    <property type="project" value="TreeGrafter"/>
</dbReference>
<dbReference type="Gene3D" id="1.10.720.140">
    <property type="match status" value="1"/>
</dbReference>
<name>R7UCE6_CAPTE</name>
<dbReference type="OMA" id="LCHICMD"/>
<reference evidence="9" key="1">
    <citation type="submission" date="2012-12" db="EMBL/GenBank/DDBJ databases">
        <authorList>
            <person name="Hellsten U."/>
            <person name="Grimwood J."/>
            <person name="Chapman J.A."/>
            <person name="Shapiro H."/>
            <person name="Aerts A."/>
            <person name="Otillar R.P."/>
            <person name="Terry A.Y."/>
            <person name="Boore J.L."/>
            <person name="Simakov O."/>
            <person name="Marletaz F."/>
            <person name="Cho S.-J."/>
            <person name="Edsinger-Gonzales E."/>
            <person name="Havlak P."/>
            <person name="Kuo D.-H."/>
            <person name="Larsson T."/>
            <person name="Lv J."/>
            <person name="Arendt D."/>
            <person name="Savage R."/>
            <person name="Osoegawa K."/>
            <person name="de Jong P."/>
            <person name="Lindberg D.R."/>
            <person name="Seaver E.C."/>
            <person name="Weisblat D.A."/>
            <person name="Putnam N.H."/>
            <person name="Grigoriev I.V."/>
            <person name="Rokhsar D.S."/>
        </authorList>
    </citation>
    <scope>NUCLEOTIDE SEQUENCE</scope>
    <source>
        <strain evidence="9">I ESC-2004</strain>
    </source>
</reference>
<comment type="subcellular location">
    <subcellularLocation>
        <location evidence="1">Cell membrane</location>
        <topology evidence="1">Peripheral membrane protein</topology>
    </subcellularLocation>
</comment>
<dbReference type="Gene3D" id="1.10.720.30">
    <property type="entry name" value="SAP domain"/>
    <property type="match status" value="1"/>
</dbReference>
<dbReference type="GO" id="GO:0061630">
    <property type="term" value="F:ubiquitin protein ligase activity"/>
    <property type="evidence" value="ECO:0007669"/>
    <property type="project" value="TreeGrafter"/>
</dbReference>
<feature type="region of interest" description="Disordered" evidence="5">
    <location>
        <begin position="123"/>
        <end position="162"/>
    </location>
</feature>
<dbReference type="OrthoDB" id="3045089at2759"/>
<reference evidence="7 9" key="2">
    <citation type="journal article" date="2013" name="Nature">
        <title>Insights into bilaterian evolution from three spiralian genomes.</title>
        <authorList>
            <person name="Simakov O."/>
            <person name="Marletaz F."/>
            <person name="Cho S.J."/>
            <person name="Edsinger-Gonzales E."/>
            <person name="Havlak P."/>
            <person name="Hellsten U."/>
            <person name="Kuo D.H."/>
            <person name="Larsson T."/>
            <person name="Lv J."/>
            <person name="Arendt D."/>
            <person name="Savage R."/>
            <person name="Osoegawa K."/>
            <person name="de Jong P."/>
            <person name="Grimwood J."/>
            <person name="Chapman J.A."/>
            <person name="Shapiro H."/>
            <person name="Aerts A."/>
            <person name="Otillar R.P."/>
            <person name="Terry A.Y."/>
            <person name="Boore J.L."/>
            <person name="Grigoriev I.V."/>
            <person name="Lindberg D.R."/>
            <person name="Seaver E.C."/>
            <person name="Weisblat D.A."/>
            <person name="Putnam N.H."/>
            <person name="Rokhsar D.S."/>
        </authorList>
    </citation>
    <scope>NUCLEOTIDE SEQUENCE</scope>
    <source>
        <strain evidence="7 9">I ESC-2004</strain>
    </source>
</reference>
<feature type="domain" description="RING-type" evidence="6">
    <location>
        <begin position="236"/>
        <end position="271"/>
    </location>
</feature>
<dbReference type="InterPro" id="IPR057299">
    <property type="entry name" value="RNF34_RFFL_SAP"/>
</dbReference>
<dbReference type="PANTHER" id="PTHR14879:SF15">
    <property type="entry name" value="E3 UBIQUITIN-PROTEIN LIGASE RIFIFYLIN-LIKE PROTEIN"/>
    <property type="match status" value="1"/>
</dbReference>
<accession>R7UCE6</accession>